<feature type="domain" description="Four-carbon acid sugar kinase N-terminal" evidence="13">
    <location>
        <begin position="9"/>
        <end position="233"/>
    </location>
</feature>
<comment type="catalytic activity">
    <reaction evidence="8">
        <text>3-dehydro-D-erythronate + ATP = 3-dehydro-4-O-phospho-D-erythronate + ADP + H(+)</text>
        <dbReference type="Rhea" id="RHEA:52556"/>
        <dbReference type="ChEBI" id="CHEBI:15378"/>
        <dbReference type="ChEBI" id="CHEBI:30616"/>
        <dbReference type="ChEBI" id="CHEBI:57958"/>
        <dbReference type="ChEBI" id="CHEBI:136593"/>
        <dbReference type="ChEBI" id="CHEBI:456216"/>
        <dbReference type="EC" id="2.7.1.217"/>
    </reaction>
</comment>
<evidence type="ECO:0000256" key="8">
    <source>
        <dbReference type="ARBA" id="ARBA00036346"/>
    </source>
</evidence>
<dbReference type="Pfam" id="PF17042">
    <property type="entry name" value="NBD_C"/>
    <property type="match status" value="1"/>
</dbReference>
<dbReference type="Gene3D" id="3.40.50.10840">
    <property type="entry name" value="Putative sugar-binding, N-terminal domain"/>
    <property type="match status" value="1"/>
</dbReference>
<evidence type="ECO:0000256" key="11">
    <source>
        <dbReference type="ARBA" id="ARBA00039461"/>
    </source>
</evidence>
<comment type="similarity">
    <text evidence="1">Belongs to the four-carbon acid sugar kinase family.</text>
</comment>
<keyword evidence="4 15" id="KW-0418">Kinase</keyword>
<keyword evidence="5" id="KW-0067">ATP-binding</keyword>
<evidence type="ECO:0000313" key="15">
    <source>
        <dbReference type="EMBL" id="MEK8049828.1"/>
    </source>
</evidence>
<keyword evidence="6" id="KW-0119">Carbohydrate metabolism</keyword>
<name>A0ABU9CD77_9BURK</name>
<dbReference type="GO" id="GO:0016301">
    <property type="term" value="F:kinase activity"/>
    <property type="evidence" value="ECO:0007669"/>
    <property type="project" value="UniProtKB-KW"/>
</dbReference>
<reference evidence="15 16" key="1">
    <citation type="submission" date="2024-04" db="EMBL/GenBank/DDBJ databases">
        <title>Novel species of the genus Ideonella isolated from streams.</title>
        <authorList>
            <person name="Lu H."/>
        </authorList>
    </citation>
    <scope>NUCLEOTIDE SEQUENCE [LARGE SCALE GENOMIC DNA]</scope>
    <source>
        <strain evidence="15 16">DXS22W</strain>
    </source>
</reference>
<proteinExistence type="inferred from homology"/>
<gene>
    <name evidence="15" type="primary">otnK</name>
    <name evidence="15" type="ORF">AACH10_06240</name>
</gene>
<accession>A0ABU9CD77</accession>
<comment type="caution">
    <text evidence="15">The sequence shown here is derived from an EMBL/GenBank/DDBJ whole genome shotgun (WGS) entry which is preliminary data.</text>
</comment>
<evidence type="ECO:0000256" key="6">
    <source>
        <dbReference type="ARBA" id="ARBA00023277"/>
    </source>
</evidence>
<dbReference type="InterPro" id="IPR050007">
    <property type="entry name" value="OtnK"/>
</dbReference>
<sequence>MSAPAPLVLGVIADDFTGATDVASMLVRAGLRTVQTIGVPAEGAELPPAQAVVVALKSRTCPAEEAVADSLAAARWLRARGARQIYFKVCSTFDSTPAGNIGPVADALMAELGAKQAIACPAFPENGRTLFRGHLFVADQLLSDSGMRDHPLTPMTDANLVRVLQAQTAQRVGLLRYDSVAQGPDATRERLAALQREGVALVIADAIDNDDLRTLGEAVADAPFLVAGSGVALGLPPAYARRGWLQPDAQAASLGLAGGRAAVLSGSCSQATNAQVARWIAAGRPARAVDPRALARGEPVAAQALAWALAQTQPPLVYATAEPAVLKAVQAELGAAQAGALVEQALAQVARGLVDSGVQRLVVAGGETSGAVVQALAVQLLRIGAPICPGVPWTLAEGRALLLALKSGNFGGPDFFAEALATSEASEAAT</sequence>
<dbReference type="NCBIfam" id="NF043035">
    <property type="entry name" value="OxoTetrKin"/>
    <property type="match status" value="1"/>
</dbReference>
<dbReference type="InterPro" id="IPR037051">
    <property type="entry name" value="4-carb_acid_sugar_kinase_N_sf"/>
</dbReference>
<keyword evidence="3" id="KW-0547">Nucleotide-binding</keyword>
<evidence type="ECO:0000259" key="14">
    <source>
        <dbReference type="Pfam" id="PF17042"/>
    </source>
</evidence>
<dbReference type="EMBL" id="JBBUTH010000003">
    <property type="protein sequence ID" value="MEK8049828.1"/>
    <property type="molecule type" value="Genomic_DNA"/>
</dbReference>
<evidence type="ECO:0000256" key="2">
    <source>
        <dbReference type="ARBA" id="ARBA00022679"/>
    </source>
</evidence>
<feature type="domain" description="Four-carbon acid sugar kinase nucleotide binding" evidence="14">
    <location>
        <begin position="262"/>
        <end position="416"/>
    </location>
</feature>
<evidence type="ECO:0000256" key="1">
    <source>
        <dbReference type="ARBA" id="ARBA00005715"/>
    </source>
</evidence>
<evidence type="ECO:0000256" key="9">
    <source>
        <dbReference type="ARBA" id="ARBA00037335"/>
    </source>
</evidence>
<dbReference type="Gene3D" id="3.40.980.20">
    <property type="entry name" value="Four-carbon acid sugar kinase, nucleotide binding domain"/>
    <property type="match status" value="1"/>
</dbReference>
<evidence type="ECO:0000256" key="4">
    <source>
        <dbReference type="ARBA" id="ARBA00022777"/>
    </source>
</evidence>
<keyword evidence="16" id="KW-1185">Reference proteome</keyword>
<evidence type="ECO:0000259" key="13">
    <source>
        <dbReference type="Pfam" id="PF07005"/>
    </source>
</evidence>
<protein>
    <recommendedName>
        <fullName evidence="11">3-oxo-tetronate kinase</fullName>
        <ecNumber evidence="10">2.7.1.217</ecNumber>
    </recommendedName>
    <alternativeName>
        <fullName evidence="12">3-dehydrotetronate 4-kinase</fullName>
    </alternativeName>
</protein>
<dbReference type="Proteomes" id="UP001365405">
    <property type="component" value="Unassembled WGS sequence"/>
</dbReference>
<dbReference type="InterPro" id="IPR042213">
    <property type="entry name" value="NBD_C_sf"/>
</dbReference>
<dbReference type="Pfam" id="PF07005">
    <property type="entry name" value="SBD_N"/>
    <property type="match status" value="1"/>
</dbReference>
<keyword evidence="2 15" id="KW-0808">Transferase</keyword>
<comment type="catalytic activity">
    <reaction evidence="7">
        <text>3-dehydro-L-erythronate + ATP = 3-dehydro-4-O-phospho-L-erythronate + ADP + H(+)</text>
        <dbReference type="Rhea" id="RHEA:52552"/>
        <dbReference type="ChEBI" id="CHEBI:15378"/>
        <dbReference type="ChEBI" id="CHEBI:30616"/>
        <dbReference type="ChEBI" id="CHEBI:136592"/>
        <dbReference type="ChEBI" id="CHEBI:136670"/>
        <dbReference type="ChEBI" id="CHEBI:456216"/>
        <dbReference type="EC" id="2.7.1.217"/>
    </reaction>
</comment>
<comment type="function">
    <text evidence="9">Catalyzes the ATP-dependent phosphorylation of 3-oxo-tetronate to 3-oxo-tetronate 4-phosphate.</text>
</comment>
<evidence type="ECO:0000256" key="10">
    <source>
        <dbReference type="ARBA" id="ARBA00039095"/>
    </source>
</evidence>
<evidence type="ECO:0000256" key="7">
    <source>
        <dbReference type="ARBA" id="ARBA00035898"/>
    </source>
</evidence>
<evidence type="ECO:0000256" key="3">
    <source>
        <dbReference type="ARBA" id="ARBA00022741"/>
    </source>
</evidence>
<evidence type="ECO:0000313" key="16">
    <source>
        <dbReference type="Proteomes" id="UP001365405"/>
    </source>
</evidence>
<dbReference type="InterPro" id="IPR010737">
    <property type="entry name" value="4-carb_acid_sugar_kinase_N"/>
</dbReference>
<evidence type="ECO:0000256" key="5">
    <source>
        <dbReference type="ARBA" id="ARBA00022840"/>
    </source>
</evidence>
<dbReference type="RefSeq" id="WP_341409503.1">
    <property type="nucleotide sequence ID" value="NZ_JBBUTH010000003.1"/>
</dbReference>
<dbReference type="EC" id="2.7.1.217" evidence="10"/>
<dbReference type="SUPFAM" id="SSF142764">
    <property type="entry name" value="YgbK-like"/>
    <property type="match status" value="1"/>
</dbReference>
<organism evidence="15 16">
    <name type="scientific">Pseudaquabacterium inlustre</name>
    <dbReference type="NCBI Taxonomy" id="2984192"/>
    <lineage>
        <taxon>Bacteria</taxon>
        <taxon>Pseudomonadati</taxon>
        <taxon>Pseudomonadota</taxon>
        <taxon>Betaproteobacteria</taxon>
        <taxon>Burkholderiales</taxon>
        <taxon>Sphaerotilaceae</taxon>
        <taxon>Pseudaquabacterium</taxon>
    </lineage>
</organism>
<evidence type="ECO:0000256" key="12">
    <source>
        <dbReference type="ARBA" id="ARBA00041377"/>
    </source>
</evidence>
<dbReference type="InterPro" id="IPR031475">
    <property type="entry name" value="NBD_C"/>
</dbReference>